<feature type="region of interest" description="Disordered" evidence="1">
    <location>
        <begin position="146"/>
        <end position="168"/>
    </location>
</feature>
<proteinExistence type="predicted"/>
<organism evidence="2 3">
    <name type="scientific">Rhodopseudomonas palustris</name>
    <dbReference type="NCBI Taxonomy" id="1076"/>
    <lineage>
        <taxon>Bacteria</taxon>
        <taxon>Pseudomonadati</taxon>
        <taxon>Pseudomonadota</taxon>
        <taxon>Alphaproteobacteria</taxon>
        <taxon>Hyphomicrobiales</taxon>
        <taxon>Nitrobacteraceae</taxon>
        <taxon>Rhodopseudomonas</taxon>
    </lineage>
</organism>
<evidence type="ECO:0000313" key="3">
    <source>
        <dbReference type="Proteomes" id="UP000248134"/>
    </source>
</evidence>
<dbReference type="EMBL" id="QKQS01000006">
    <property type="protein sequence ID" value="PZA13484.1"/>
    <property type="molecule type" value="Genomic_DNA"/>
</dbReference>
<dbReference type="NCBIfam" id="TIGR03054">
    <property type="entry name" value="photo_alph_chp1"/>
    <property type="match status" value="1"/>
</dbReference>
<dbReference type="InterPro" id="IPR017495">
    <property type="entry name" value="PuhC"/>
</dbReference>
<dbReference type="RefSeq" id="WP_110784651.1">
    <property type="nucleotide sequence ID" value="NZ_QKQS01000006.1"/>
</dbReference>
<reference evidence="2 3" key="1">
    <citation type="submission" date="2018-06" db="EMBL/GenBank/DDBJ databases">
        <title>Draft Whole-Genome Sequence of the purple photosynthetic bacterium Rhodospeudomonas palustris XCP.</title>
        <authorList>
            <person name="Rayyan A."/>
            <person name="Meyer T.E."/>
            <person name="Kyndt J.A."/>
        </authorList>
    </citation>
    <scope>NUCLEOTIDE SEQUENCE [LARGE SCALE GENOMIC DNA]</scope>
    <source>
        <strain evidence="2 3">XCP</strain>
    </source>
</reference>
<accession>A0A323ULR1</accession>
<evidence type="ECO:0000256" key="1">
    <source>
        <dbReference type="SAM" id="MobiDB-lite"/>
    </source>
</evidence>
<evidence type="ECO:0000313" key="2">
    <source>
        <dbReference type="EMBL" id="PZA13484.1"/>
    </source>
</evidence>
<feature type="compositionally biased region" description="Polar residues" evidence="1">
    <location>
        <begin position="150"/>
        <end position="160"/>
    </location>
</feature>
<protein>
    <submittedName>
        <fullName evidence="2">Phosphonate-binding protein</fullName>
    </submittedName>
</protein>
<dbReference type="OrthoDB" id="7848123at2"/>
<gene>
    <name evidence="2" type="ORF">DNX69_03715</name>
</gene>
<dbReference type="AlphaFoldDB" id="A0A323ULR1"/>
<comment type="caution">
    <text evidence="2">The sequence shown here is derived from an EMBL/GenBank/DDBJ whole genome shotgun (WGS) entry which is preliminary data.</text>
</comment>
<name>A0A323ULR1_RHOPL</name>
<sequence length="168" mass="17777">MSEAAHNLSVPKGVLIAAAAVVFFTIAVAATARLTGVGHSRMTPPAMVESLDLNFEDSPDGAVLVYRTSDRSLLKSLQPGQSGFVRVVLHGLARERQKAGVGSQPSFKLARYVNGQYTLTDPVTDKVIDLNAFGADNLRAFSQLMPAGTGTDQTTSNNENLTEKGASK</sequence>
<dbReference type="Proteomes" id="UP000248134">
    <property type="component" value="Unassembled WGS sequence"/>
</dbReference>